<evidence type="ECO:0000313" key="2">
    <source>
        <dbReference type="Proteomes" id="UP000823775"/>
    </source>
</evidence>
<accession>A0ABS8SZ66</accession>
<evidence type="ECO:0000313" key="1">
    <source>
        <dbReference type="EMBL" id="MCD7464113.1"/>
    </source>
</evidence>
<keyword evidence="2" id="KW-1185">Reference proteome</keyword>
<proteinExistence type="predicted"/>
<reference evidence="1 2" key="1">
    <citation type="journal article" date="2021" name="BMC Genomics">
        <title>Datura genome reveals duplications of psychoactive alkaloid biosynthetic genes and high mutation rate following tissue culture.</title>
        <authorList>
            <person name="Rajewski A."/>
            <person name="Carter-House D."/>
            <person name="Stajich J."/>
            <person name="Litt A."/>
        </authorList>
    </citation>
    <scope>NUCLEOTIDE SEQUENCE [LARGE SCALE GENOMIC DNA]</scope>
    <source>
        <strain evidence="1">AR-01</strain>
    </source>
</reference>
<organism evidence="1 2">
    <name type="scientific">Datura stramonium</name>
    <name type="common">Jimsonweed</name>
    <name type="synonym">Common thornapple</name>
    <dbReference type="NCBI Taxonomy" id="4076"/>
    <lineage>
        <taxon>Eukaryota</taxon>
        <taxon>Viridiplantae</taxon>
        <taxon>Streptophyta</taxon>
        <taxon>Embryophyta</taxon>
        <taxon>Tracheophyta</taxon>
        <taxon>Spermatophyta</taxon>
        <taxon>Magnoliopsida</taxon>
        <taxon>eudicotyledons</taxon>
        <taxon>Gunneridae</taxon>
        <taxon>Pentapetalae</taxon>
        <taxon>asterids</taxon>
        <taxon>lamiids</taxon>
        <taxon>Solanales</taxon>
        <taxon>Solanaceae</taxon>
        <taxon>Solanoideae</taxon>
        <taxon>Datureae</taxon>
        <taxon>Datura</taxon>
    </lineage>
</organism>
<sequence length="105" mass="11850">MHRLSTLKEAPIIAPQHVVQPVGRVEAPAMYSNGTNSSGVRHHMIDLIMLYMDYFGVISGMDKMTPFHVTLDFHAKVMKFGLLGELCLECKVHDTEHRVLCLIMV</sequence>
<gene>
    <name evidence="1" type="ORF">HAX54_052099</name>
</gene>
<protein>
    <submittedName>
        <fullName evidence="1">Uncharacterized protein</fullName>
    </submittedName>
</protein>
<dbReference type="Proteomes" id="UP000823775">
    <property type="component" value="Unassembled WGS sequence"/>
</dbReference>
<name>A0ABS8SZ66_DATST</name>
<comment type="caution">
    <text evidence="1">The sequence shown here is derived from an EMBL/GenBank/DDBJ whole genome shotgun (WGS) entry which is preliminary data.</text>
</comment>
<dbReference type="EMBL" id="JACEIK010000939">
    <property type="protein sequence ID" value="MCD7464113.1"/>
    <property type="molecule type" value="Genomic_DNA"/>
</dbReference>